<sequence>MKATHLSLALALATGLLVQASPATADILLVERVQTESAALPARGQSMSQVEAAYGAPARKHAPIAGPNSREHNPPITRWDYPGFSVYFEYSHVVDAVAAKSRPEEIGPKPIQ</sequence>
<reference evidence="2 3" key="2">
    <citation type="journal article" date="2015" name="Stand. Genomic Sci.">
        <title>High quality draft genomic sequence of Arenimonas donghaensis DSM 18148(T).</title>
        <authorList>
            <person name="Chen F."/>
            <person name="Wang H."/>
            <person name="Cao Y."/>
            <person name="Li X."/>
            <person name="Wang G."/>
        </authorList>
    </citation>
    <scope>NUCLEOTIDE SEQUENCE [LARGE SCALE GENOMIC DNA]</scope>
    <source>
        <strain evidence="2 3">HO3-R19</strain>
    </source>
</reference>
<dbReference type="RefSeq" id="WP_034220377.1">
    <property type="nucleotide sequence ID" value="NZ_AVCJ01000001.1"/>
</dbReference>
<feature type="signal peptide" evidence="1">
    <location>
        <begin position="1"/>
        <end position="25"/>
    </location>
</feature>
<feature type="chain" id="PRO_5001826574" description="Phosphodiesterase" evidence="1">
    <location>
        <begin position="26"/>
        <end position="112"/>
    </location>
</feature>
<evidence type="ECO:0000313" key="3">
    <source>
        <dbReference type="Proteomes" id="UP000029085"/>
    </source>
</evidence>
<comment type="caution">
    <text evidence="2">The sequence shown here is derived from an EMBL/GenBank/DDBJ whole genome shotgun (WGS) entry which is preliminary data.</text>
</comment>
<dbReference type="Proteomes" id="UP000029085">
    <property type="component" value="Unassembled WGS sequence"/>
</dbReference>
<name>A0A087MM62_9GAMM</name>
<reference evidence="3" key="1">
    <citation type="submission" date="2013-08" db="EMBL/GenBank/DDBJ databases">
        <title>Genome sequencing of Arenimonas donghaensis.</title>
        <authorList>
            <person name="Chen F."/>
            <person name="Wang G."/>
        </authorList>
    </citation>
    <scope>NUCLEOTIDE SEQUENCE [LARGE SCALE GENOMIC DNA]</scope>
    <source>
        <strain evidence="3">HO3-R19</strain>
    </source>
</reference>
<evidence type="ECO:0008006" key="4">
    <source>
        <dbReference type="Google" id="ProtNLM"/>
    </source>
</evidence>
<protein>
    <recommendedName>
        <fullName evidence="4">Phosphodiesterase</fullName>
    </recommendedName>
</protein>
<evidence type="ECO:0000313" key="2">
    <source>
        <dbReference type="EMBL" id="KFL37965.1"/>
    </source>
</evidence>
<dbReference type="AlphaFoldDB" id="A0A087MM62"/>
<dbReference type="OrthoDB" id="7063662at2"/>
<keyword evidence="3" id="KW-1185">Reference proteome</keyword>
<organism evidence="2 3">
    <name type="scientific">Arenimonas donghaensis DSM 18148 = HO3-R19</name>
    <dbReference type="NCBI Taxonomy" id="1121014"/>
    <lineage>
        <taxon>Bacteria</taxon>
        <taxon>Pseudomonadati</taxon>
        <taxon>Pseudomonadota</taxon>
        <taxon>Gammaproteobacteria</taxon>
        <taxon>Lysobacterales</taxon>
        <taxon>Lysobacteraceae</taxon>
        <taxon>Arenimonas</taxon>
    </lineage>
</organism>
<evidence type="ECO:0000256" key="1">
    <source>
        <dbReference type="SAM" id="SignalP"/>
    </source>
</evidence>
<dbReference type="PATRIC" id="fig|1121014.3.peg.372"/>
<dbReference type="STRING" id="1121014.N788_01980"/>
<gene>
    <name evidence="2" type="ORF">N788_01980</name>
</gene>
<proteinExistence type="predicted"/>
<accession>A0A087MM62</accession>
<dbReference type="EMBL" id="AVCJ01000001">
    <property type="protein sequence ID" value="KFL37965.1"/>
    <property type="molecule type" value="Genomic_DNA"/>
</dbReference>
<keyword evidence="1" id="KW-0732">Signal</keyword>